<dbReference type="OrthoDB" id="3039123at2759"/>
<dbReference type="EMBL" id="KI912109">
    <property type="protein sequence ID" value="ETS87824.1"/>
    <property type="molecule type" value="Genomic_DNA"/>
</dbReference>
<dbReference type="SUPFAM" id="SSF53474">
    <property type="entry name" value="alpha/beta-Hydrolases"/>
    <property type="match status" value="1"/>
</dbReference>
<evidence type="ECO:0000256" key="2">
    <source>
        <dbReference type="ARBA" id="ARBA00022487"/>
    </source>
</evidence>
<comment type="similarity">
    <text evidence="1 8">Belongs to the tannase family.</text>
</comment>
<evidence type="ECO:0000313" key="10">
    <source>
        <dbReference type="Proteomes" id="UP000030651"/>
    </source>
</evidence>
<dbReference type="GO" id="GO:0030600">
    <property type="term" value="F:feruloyl esterase activity"/>
    <property type="evidence" value="ECO:0007669"/>
    <property type="project" value="UniProtKB-ARBA"/>
</dbReference>
<protein>
    <recommendedName>
        <fullName evidence="8">Carboxylic ester hydrolase</fullName>
        <ecNumber evidence="8">3.1.1.-</ecNumber>
    </recommendedName>
</protein>
<dbReference type="OMA" id="WNIPEMI"/>
<dbReference type="EC" id="3.1.1.-" evidence="8"/>
<dbReference type="GO" id="GO:0046872">
    <property type="term" value="F:metal ion binding"/>
    <property type="evidence" value="ECO:0007669"/>
    <property type="project" value="UniProtKB-KW"/>
</dbReference>
<accession>W3XPC9</accession>
<reference evidence="10" key="1">
    <citation type="journal article" date="2015" name="BMC Genomics">
        <title>Genomic and transcriptomic analysis of the endophytic fungus Pestalotiopsis fici reveals its lifestyle and high potential for synthesis of natural products.</title>
        <authorList>
            <person name="Wang X."/>
            <person name="Zhang X."/>
            <person name="Liu L."/>
            <person name="Xiang M."/>
            <person name="Wang W."/>
            <person name="Sun X."/>
            <person name="Che Y."/>
            <person name="Guo L."/>
            <person name="Liu G."/>
            <person name="Guo L."/>
            <person name="Wang C."/>
            <person name="Yin W.B."/>
            <person name="Stadler M."/>
            <person name="Zhang X."/>
            <person name="Liu X."/>
        </authorList>
    </citation>
    <scope>NUCLEOTIDE SEQUENCE [LARGE SCALE GENOMIC DNA]</scope>
    <source>
        <strain evidence="10">W106-1 / CGMCC3.15140</strain>
    </source>
</reference>
<keyword evidence="10" id="KW-1185">Reference proteome</keyword>
<dbReference type="RefSeq" id="XP_007828424.1">
    <property type="nucleotide sequence ID" value="XM_007830233.1"/>
</dbReference>
<proteinExistence type="inferred from homology"/>
<evidence type="ECO:0000256" key="8">
    <source>
        <dbReference type="RuleBase" id="RU361238"/>
    </source>
</evidence>
<dbReference type="HOGENOM" id="CLU_014819_1_1_1"/>
<keyword evidence="7" id="KW-1015">Disulfide bond</keyword>
<keyword evidence="4 8" id="KW-0732">Signal</keyword>
<feature type="signal peptide" evidence="8">
    <location>
        <begin position="1"/>
        <end position="22"/>
    </location>
</feature>
<keyword evidence="2" id="KW-0719">Serine esterase</keyword>
<evidence type="ECO:0000256" key="7">
    <source>
        <dbReference type="ARBA" id="ARBA00023157"/>
    </source>
</evidence>
<dbReference type="InterPro" id="IPR029058">
    <property type="entry name" value="AB_hydrolase_fold"/>
</dbReference>
<keyword evidence="3" id="KW-0479">Metal-binding</keyword>
<dbReference type="KEGG" id="pfy:PFICI_01652"/>
<dbReference type="Proteomes" id="UP000030651">
    <property type="component" value="Unassembled WGS sequence"/>
</dbReference>
<name>W3XPC9_PESFW</name>
<keyword evidence="5 8" id="KW-0378">Hydrolase</keyword>
<dbReference type="AlphaFoldDB" id="W3XPC9"/>
<dbReference type="InterPro" id="IPR011118">
    <property type="entry name" value="Tannase/feruloyl_esterase"/>
</dbReference>
<evidence type="ECO:0000256" key="5">
    <source>
        <dbReference type="ARBA" id="ARBA00022801"/>
    </source>
</evidence>
<dbReference type="eggNOG" id="ENOG502QPXZ">
    <property type="taxonomic scope" value="Eukaryota"/>
</dbReference>
<gene>
    <name evidence="9" type="ORF">PFICI_01652</name>
</gene>
<sequence>MFNTIFLSSFVVLLIAVGRVLGSTSLVDLCKDNVDAVKLALAGTLPANASIENLSYIKQGDTYGEGWHDLMYPIQPTDLPESCAVTVYVQSSDVSWYRYGLFLPVNWNQRFLAVGNGGFGGGINWLDMGSFMKYGFAVVSTDTGHNSTTGDGRWAFWAPERLTDWGWRALNGSIGAAKQLTERYYGTQIAYSYYNGCSTGGRQGLKQIEIDPDTFDGLVIGAPGWDSKSLNPWITRVGIYNLPETAPYHIPWRLFSPMADLVMEQCDELDGVKDGIISLPDACVPDYSKMLCSVPGIDQSACLTDAQAQVPAKVYGDYLGSDGELLYPGLSPGCEGQWQAVLSFARTSTFGNHYIRFFLLGNWFWNYTDWDDNIFSLAATFDPGQATADNYDLSTFRDLGHKIVMYHGLSDGLIPPRGSDWYYQQVNNATSGNPPITDWFRYFQVPSMHHCWSTQTSANGPWNFGGEFQSTHLGSDQWSVPGFRDKRHDILMALMDWVENGNPVDSVIATTWNEPLDPTSGLKSQRPLCPYPQVAVYDGVGDVDQAASWECGARPSPEVVAKRKITSIGASSSSGLKSTTSWLEKKWNIPEMIRRGLGFWR</sequence>
<organism evidence="9 10">
    <name type="scientific">Pestalotiopsis fici (strain W106-1 / CGMCC3.15140)</name>
    <dbReference type="NCBI Taxonomy" id="1229662"/>
    <lineage>
        <taxon>Eukaryota</taxon>
        <taxon>Fungi</taxon>
        <taxon>Dikarya</taxon>
        <taxon>Ascomycota</taxon>
        <taxon>Pezizomycotina</taxon>
        <taxon>Sordariomycetes</taxon>
        <taxon>Xylariomycetidae</taxon>
        <taxon>Amphisphaeriales</taxon>
        <taxon>Sporocadaceae</taxon>
        <taxon>Pestalotiopsis</taxon>
    </lineage>
</organism>
<dbReference type="GeneID" id="19266665"/>
<evidence type="ECO:0000256" key="1">
    <source>
        <dbReference type="ARBA" id="ARBA00006249"/>
    </source>
</evidence>
<keyword evidence="6" id="KW-0106">Calcium</keyword>
<evidence type="ECO:0000313" key="9">
    <source>
        <dbReference type="EMBL" id="ETS87824.1"/>
    </source>
</evidence>
<dbReference type="Pfam" id="PF07519">
    <property type="entry name" value="Tannase"/>
    <property type="match status" value="2"/>
</dbReference>
<evidence type="ECO:0000256" key="4">
    <source>
        <dbReference type="ARBA" id="ARBA00022729"/>
    </source>
</evidence>
<dbReference type="PANTHER" id="PTHR33938">
    <property type="entry name" value="FERULOYL ESTERASE B-RELATED"/>
    <property type="match status" value="1"/>
</dbReference>
<evidence type="ECO:0000256" key="3">
    <source>
        <dbReference type="ARBA" id="ARBA00022723"/>
    </source>
</evidence>
<dbReference type="PANTHER" id="PTHR33938:SF2">
    <property type="entry name" value="CARBOXYLIC ESTER HYDROLASE"/>
    <property type="match status" value="1"/>
</dbReference>
<dbReference type="InParanoid" id="W3XPC9"/>
<feature type="chain" id="PRO_5005150236" description="Carboxylic ester hydrolase" evidence="8">
    <location>
        <begin position="23"/>
        <end position="601"/>
    </location>
</feature>
<evidence type="ECO:0000256" key="6">
    <source>
        <dbReference type="ARBA" id="ARBA00022837"/>
    </source>
</evidence>